<keyword evidence="4" id="KW-0732">Signal</keyword>
<comment type="caution">
    <text evidence="8">Lacks conserved residue(s) required for the propagation of feature annotation.</text>
</comment>
<accession>A0A1L8FBP6</accession>
<comment type="subcellular location">
    <subcellularLocation>
        <location evidence="1 9">Secreted</location>
    </subcellularLocation>
</comment>
<name>A0A1L8FBP6_XENLA</name>
<dbReference type="GeneID" id="108699570"/>
<dbReference type="PANTHER" id="PTHR45869">
    <property type="entry name" value="C-REACTIVE PROTEIN-RELATED"/>
    <property type="match status" value="1"/>
</dbReference>
<dbReference type="Bgee" id="108699570">
    <property type="expression patterns" value="Expressed in pancreas and 10 other cell types or tissues"/>
</dbReference>
<evidence type="ECO:0000313" key="11">
    <source>
        <dbReference type="Proteomes" id="UP000186698"/>
    </source>
</evidence>
<sequence length="225" mass="25652">MRVLWLFLIVGSMAQEDMDRNIFFFPKRSVDDYVLLTPTMTGSLNKFTVCLRSYAQHGRSALFIVGNPESKIHNMFVIFQSTLPYSKPYFDSSIYINNSQVSITAKADILEWIHRCVTWDSDTGVLQHWVNGKVSPLAVLQRGFSIDLQDGISLGQMRRNGATGWDPQASFQGEISDVHMWNEVLSPETIRQVLLNNRDINGNVISWRSLSYTIKGDVIVQPKLY</sequence>
<keyword evidence="11" id="KW-1185">Reference proteome</keyword>
<evidence type="ECO:0000256" key="3">
    <source>
        <dbReference type="ARBA" id="ARBA00022723"/>
    </source>
</evidence>
<dbReference type="InterPro" id="IPR001759">
    <property type="entry name" value="PTX_dom"/>
</dbReference>
<evidence type="ECO:0000256" key="5">
    <source>
        <dbReference type="ARBA" id="ARBA00022837"/>
    </source>
</evidence>
<evidence type="ECO:0000313" key="12">
    <source>
        <dbReference type="RefSeq" id="XP_018087144.1"/>
    </source>
</evidence>
<dbReference type="FunFam" id="2.60.120.200:FF:000070">
    <property type="entry name" value="Serum amyloid P-component"/>
    <property type="match status" value="1"/>
</dbReference>
<proteinExistence type="inferred from homology"/>
<comment type="cofactor">
    <cofactor evidence="9">
        <name>Ca(2+)</name>
        <dbReference type="ChEBI" id="CHEBI:29108"/>
    </cofactor>
    <text evidence="9">Binds 2 calcium ions per subunit.</text>
</comment>
<evidence type="ECO:0000256" key="8">
    <source>
        <dbReference type="PROSITE-ProRule" id="PRU01172"/>
    </source>
</evidence>
<dbReference type="RefSeq" id="XP_018087144.1">
    <property type="nucleotide sequence ID" value="XM_018231655.2"/>
</dbReference>
<keyword evidence="3 9" id="KW-0479">Metal-binding</keyword>
<protein>
    <recommendedName>
        <fullName evidence="9">Pentraxin family member</fullName>
    </recommendedName>
</protein>
<reference evidence="12" key="1">
    <citation type="submission" date="2025-08" db="UniProtKB">
        <authorList>
            <consortium name="RefSeq"/>
        </authorList>
    </citation>
    <scope>IDENTIFICATION</scope>
    <source>
        <strain evidence="12">J_2021</strain>
        <tissue evidence="12">Erythrocytes</tissue>
    </source>
</reference>
<evidence type="ECO:0000256" key="1">
    <source>
        <dbReference type="ARBA" id="ARBA00004613"/>
    </source>
</evidence>
<dbReference type="InterPro" id="IPR030476">
    <property type="entry name" value="Pentaxin_CS"/>
</dbReference>
<dbReference type="AlphaFoldDB" id="A0A1L8FBP6"/>
<gene>
    <name evidence="12" type="primary">LOC108699570</name>
</gene>
<dbReference type="OMA" id="ILEWIHR"/>
<dbReference type="Gene3D" id="2.60.120.200">
    <property type="match status" value="1"/>
</dbReference>
<keyword evidence="2" id="KW-0964">Secreted</keyword>
<dbReference type="PaxDb" id="8355-A0A1L8FBP6"/>
<dbReference type="PROSITE" id="PS51828">
    <property type="entry name" value="PTX_2"/>
    <property type="match status" value="1"/>
</dbReference>
<evidence type="ECO:0000256" key="4">
    <source>
        <dbReference type="ARBA" id="ARBA00022729"/>
    </source>
</evidence>
<dbReference type="KEGG" id="xla:108699570"/>
<evidence type="ECO:0000256" key="2">
    <source>
        <dbReference type="ARBA" id="ARBA00022525"/>
    </source>
</evidence>
<dbReference type="GO" id="GO:0005576">
    <property type="term" value="C:extracellular region"/>
    <property type="evidence" value="ECO:0007669"/>
    <property type="project" value="UniProtKB-SubCell"/>
</dbReference>
<organism evidence="11 12">
    <name type="scientific">Xenopus laevis</name>
    <name type="common">African clawed frog</name>
    <dbReference type="NCBI Taxonomy" id="8355"/>
    <lineage>
        <taxon>Eukaryota</taxon>
        <taxon>Metazoa</taxon>
        <taxon>Chordata</taxon>
        <taxon>Craniata</taxon>
        <taxon>Vertebrata</taxon>
        <taxon>Euteleostomi</taxon>
        <taxon>Amphibia</taxon>
        <taxon>Batrachia</taxon>
        <taxon>Anura</taxon>
        <taxon>Pipoidea</taxon>
        <taxon>Pipidae</taxon>
        <taxon>Xenopodinae</taxon>
        <taxon>Xenopus</taxon>
        <taxon>Xenopus</taxon>
    </lineage>
</organism>
<feature type="domain" description="Pentraxin (PTX)" evidence="10">
    <location>
        <begin position="19"/>
        <end position="225"/>
    </location>
</feature>
<dbReference type="PRINTS" id="PR00895">
    <property type="entry name" value="PENTAXIN"/>
</dbReference>
<evidence type="ECO:0000259" key="10">
    <source>
        <dbReference type="PROSITE" id="PS51828"/>
    </source>
</evidence>
<dbReference type="SMART" id="SM00159">
    <property type="entry name" value="PTX"/>
    <property type="match status" value="1"/>
</dbReference>
<dbReference type="InterPro" id="IPR051005">
    <property type="entry name" value="Pentraxin_domain"/>
</dbReference>
<dbReference type="GO" id="GO:0046872">
    <property type="term" value="F:metal ion binding"/>
    <property type="evidence" value="ECO:0007669"/>
    <property type="project" value="UniProtKB-KW"/>
</dbReference>
<dbReference type="OrthoDB" id="547680at2759"/>
<comment type="similarity">
    <text evidence="7 9">Belongs to the pentraxin family.</text>
</comment>
<comment type="subunit">
    <text evidence="9">Homopentamer. Pentaxin (or pentraxin) have a discoid arrangement of 5 non-covalently bound subunits.</text>
</comment>
<keyword evidence="5 9" id="KW-0106">Calcium</keyword>
<evidence type="ECO:0000256" key="7">
    <source>
        <dbReference type="ARBA" id="ARBA00038102"/>
    </source>
</evidence>
<dbReference type="InterPro" id="IPR013320">
    <property type="entry name" value="ConA-like_dom_sf"/>
</dbReference>
<dbReference type="SUPFAM" id="SSF49899">
    <property type="entry name" value="Concanavalin A-like lectins/glucanases"/>
    <property type="match status" value="1"/>
</dbReference>
<keyword evidence="6" id="KW-1015">Disulfide bond</keyword>
<evidence type="ECO:0000256" key="6">
    <source>
        <dbReference type="ARBA" id="ARBA00023157"/>
    </source>
</evidence>
<dbReference type="Proteomes" id="UP000186698">
    <property type="component" value="Chromosome 8L"/>
</dbReference>
<dbReference type="PROSITE" id="PS00289">
    <property type="entry name" value="PTX_1"/>
    <property type="match status" value="1"/>
</dbReference>
<evidence type="ECO:0000256" key="9">
    <source>
        <dbReference type="RuleBase" id="RU362112"/>
    </source>
</evidence>
<dbReference type="Pfam" id="PF00354">
    <property type="entry name" value="Pentaxin"/>
    <property type="match status" value="1"/>
</dbReference>
<dbReference type="PANTHER" id="PTHR45869:SF16">
    <property type="entry name" value="PENTRAXIN FAMILY MEMBER"/>
    <property type="match status" value="1"/>
</dbReference>